<reference evidence="6 10" key="5">
    <citation type="submission" date="2018-10" db="EMBL/GenBank/DDBJ databases">
        <title>Brevibacterium genomes from Austrain hard cheese rinds.</title>
        <authorList>
            <person name="Anast J.M."/>
            <person name="Dzieciol M."/>
            <person name="Schultz D.L."/>
            <person name="Mann E."/>
            <person name="Wagner M."/>
            <person name="Schmitz-Esser S."/>
        </authorList>
    </citation>
    <scope>NUCLEOTIDE SEQUENCE [LARGE SCALE GENOMIC DNA]</scope>
    <source>
        <strain evidence="6 10">L261</strain>
    </source>
</reference>
<dbReference type="EMBL" id="NRGQ01000015">
    <property type="protein sequence ID" value="PCC42677.1"/>
    <property type="molecule type" value="Genomic_DNA"/>
</dbReference>
<dbReference type="EMBL" id="CP025334">
    <property type="protein sequence ID" value="AZT97671.1"/>
    <property type="molecule type" value="Genomic_DNA"/>
</dbReference>
<feature type="compositionally biased region" description="Polar residues" evidence="1">
    <location>
        <begin position="129"/>
        <end position="142"/>
    </location>
</feature>
<dbReference type="Pfam" id="PF00583">
    <property type="entry name" value="Acetyltransf_1"/>
    <property type="match status" value="1"/>
</dbReference>
<evidence type="ECO:0000313" key="6">
    <source>
        <dbReference type="EMBL" id="TGD36806.1"/>
    </source>
</evidence>
<evidence type="ECO:0000313" key="5">
    <source>
        <dbReference type="EMBL" id="PCC42677.1"/>
    </source>
</evidence>
<reference evidence="4 9" key="4">
    <citation type="submission" date="2017-12" db="EMBL/GenBank/DDBJ databases">
        <authorList>
            <person name="Levesque S."/>
        </authorList>
    </citation>
    <scope>NUCLEOTIDE SEQUENCE [LARGE SCALE GENOMIC DNA]</scope>
    <source>
        <strain evidence="4 9">SMQ-1420</strain>
    </source>
</reference>
<feature type="domain" description="N-acetyltransferase" evidence="2">
    <location>
        <begin position="117"/>
        <end position="249"/>
    </location>
</feature>
<dbReference type="GO" id="GO:0016747">
    <property type="term" value="F:acyltransferase activity, transferring groups other than amino-acyl groups"/>
    <property type="evidence" value="ECO:0007669"/>
    <property type="project" value="InterPro"/>
</dbReference>
<reference evidence="5 8" key="3">
    <citation type="journal article" date="2017" name="Elife">
        <title>Extensive horizontal gene transfer in cheese-associated bacteria.</title>
        <authorList>
            <person name="Bonham K.S."/>
            <person name="Wolfe B.E."/>
            <person name="Dutton R.J."/>
        </authorList>
    </citation>
    <scope>NUCLEOTIDE SEQUENCE [LARGE SCALE GENOMIC DNA]</scope>
    <source>
        <strain evidence="5 8">962_8</strain>
    </source>
</reference>
<evidence type="ECO:0000256" key="1">
    <source>
        <dbReference type="SAM" id="MobiDB-lite"/>
    </source>
</evidence>
<reference evidence="7" key="2">
    <citation type="submission" date="2016-09" db="EMBL/GenBank/DDBJ databases">
        <title>Complete Genome Sequence of Brevibacterium linens SMQ-1335.</title>
        <authorList>
            <person name="de Melo A.G."/>
            <person name="Labrie S.J."/>
            <person name="Dumaresq J."/>
            <person name="Roberts R.J."/>
            <person name="Tremblay D.M."/>
            <person name="Moineau S."/>
        </authorList>
    </citation>
    <scope>NUCLEOTIDE SEQUENCE [LARGE SCALE GENOMIC DNA]</scope>
    <source>
        <strain evidence="7">SMQ-1335</strain>
    </source>
</reference>
<dbReference type="KEGG" id="blin:BLSMQ_2373"/>
<dbReference type="PROSITE" id="PS51186">
    <property type="entry name" value="GNAT"/>
    <property type="match status" value="1"/>
</dbReference>
<dbReference type="RefSeq" id="WP_009883107.1">
    <property type="nucleotide sequence ID" value="NZ_AAGP01000013.1"/>
</dbReference>
<proteinExistence type="predicted"/>
<reference evidence="4 9" key="6">
    <citation type="submission" date="2019-01" db="EMBL/GenBank/DDBJ databases">
        <title>Comparative genomic analysis of Brevibacterium aurantiacum sheds light on its evolution and its adaptation to smear-ripened cheeses.</title>
        <authorList>
            <person name="Moineau S."/>
        </authorList>
    </citation>
    <scope>NUCLEOTIDE SEQUENCE [LARGE SCALE GENOMIC DNA]</scope>
    <source>
        <strain evidence="4 9">SMQ-1420</strain>
    </source>
</reference>
<feature type="region of interest" description="Disordered" evidence="1">
    <location>
        <begin position="120"/>
        <end position="163"/>
    </location>
</feature>
<evidence type="ECO:0000259" key="2">
    <source>
        <dbReference type="PROSITE" id="PS51186"/>
    </source>
</evidence>
<keyword evidence="3" id="KW-0808">Transferase</keyword>
<dbReference type="Proteomes" id="UP000094793">
    <property type="component" value="Chromosome"/>
</dbReference>
<evidence type="ECO:0000313" key="7">
    <source>
        <dbReference type="Proteomes" id="UP000094793"/>
    </source>
</evidence>
<accession>A0A2A3YTQ7</accession>
<evidence type="ECO:0000313" key="3">
    <source>
        <dbReference type="EMBL" id="AOP54079.1"/>
    </source>
</evidence>
<dbReference type="Gene3D" id="3.40.630.30">
    <property type="match status" value="1"/>
</dbReference>
<dbReference type="AlphaFoldDB" id="A0A1D7W4V5"/>
<evidence type="ECO:0000313" key="8">
    <source>
        <dbReference type="Proteomes" id="UP000218620"/>
    </source>
</evidence>
<dbReference type="EMBL" id="CP017150">
    <property type="protein sequence ID" value="AOP54079.1"/>
    <property type="molecule type" value="Genomic_DNA"/>
</dbReference>
<dbReference type="CDD" id="cd04301">
    <property type="entry name" value="NAT_SF"/>
    <property type="match status" value="1"/>
</dbReference>
<dbReference type="PATRIC" id="fig|1703.10.peg.2443"/>
<sequence>MNEGQNLYPAEAERRSALRSRIRPLGADTPDELFLPFLDLCFNWSMDKPRVEVDELVERDDAAFYFKDWGRNGDIAVAAYASDPNTGDAAENDSVAGSEPEIVGLAWLRLAEFDAVMDRSTAAPEDTASDQTTAGAQTPADSDNSDDTEASDDGNATDTTAEVGPRFTGYGWVAADIPELSLAVLPDHQSQGIGGMLLDVVCTLAKMSGFPAVSLSVEDGNGAARLYHDRDFVAVGRNGDADILVRRLK</sequence>
<dbReference type="InterPro" id="IPR016181">
    <property type="entry name" value="Acyl_CoA_acyltransferase"/>
</dbReference>
<organism evidence="3 7">
    <name type="scientific">Brevibacterium aurantiacum</name>
    <dbReference type="NCBI Taxonomy" id="273384"/>
    <lineage>
        <taxon>Bacteria</taxon>
        <taxon>Bacillati</taxon>
        <taxon>Actinomycetota</taxon>
        <taxon>Actinomycetes</taxon>
        <taxon>Micrococcales</taxon>
        <taxon>Brevibacteriaceae</taxon>
        <taxon>Brevibacterium</taxon>
    </lineage>
</organism>
<dbReference type="eggNOG" id="COG0456">
    <property type="taxonomic scope" value="Bacteria"/>
</dbReference>
<dbReference type="Proteomes" id="UP000297736">
    <property type="component" value="Unassembled WGS sequence"/>
</dbReference>
<evidence type="ECO:0000313" key="9">
    <source>
        <dbReference type="Proteomes" id="UP000282731"/>
    </source>
</evidence>
<dbReference type="Proteomes" id="UP000218620">
    <property type="component" value="Unassembled WGS sequence"/>
</dbReference>
<dbReference type="OrthoDB" id="9790865at2"/>
<accession>A0A1D7W4V5</accession>
<evidence type="ECO:0000313" key="10">
    <source>
        <dbReference type="Proteomes" id="UP000297736"/>
    </source>
</evidence>
<dbReference type="EMBL" id="RHFF01000023">
    <property type="protein sequence ID" value="TGD36806.1"/>
    <property type="molecule type" value="Genomic_DNA"/>
</dbReference>
<evidence type="ECO:0000313" key="4">
    <source>
        <dbReference type="EMBL" id="AZT97671.1"/>
    </source>
</evidence>
<dbReference type="Proteomes" id="UP000282731">
    <property type="component" value="Chromosome"/>
</dbReference>
<dbReference type="InterPro" id="IPR000182">
    <property type="entry name" value="GNAT_dom"/>
</dbReference>
<dbReference type="SUPFAM" id="SSF55729">
    <property type="entry name" value="Acyl-CoA N-acyltransferases (Nat)"/>
    <property type="match status" value="1"/>
</dbReference>
<protein>
    <submittedName>
        <fullName evidence="3">Histone acetyltransferase HPA2-related acetyltransferase</fullName>
    </submittedName>
    <submittedName>
        <fullName evidence="4">N-acetyltransferase</fullName>
    </submittedName>
</protein>
<name>A0A1D7W4V5_BREAU</name>
<feature type="compositionally biased region" description="Acidic residues" evidence="1">
    <location>
        <begin position="143"/>
        <end position="152"/>
    </location>
</feature>
<reference evidence="3" key="1">
    <citation type="submission" date="2016-09" db="EMBL/GenBank/DDBJ databases">
        <title>Complete Genome Sequence of Brevibacterium aurantiacum SMQ-1335.</title>
        <authorList>
            <person name="de Melo A.G."/>
            <person name="Labrie S.J."/>
            <person name="Dumaresq J."/>
            <person name="Roberts R.J."/>
            <person name="Tremblay D.M."/>
            <person name="Moineau S."/>
        </authorList>
    </citation>
    <scope>NUCLEOTIDE SEQUENCE</scope>
    <source>
        <strain evidence="3">SMQ-1335</strain>
    </source>
</reference>
<gene>
    <name evidence="3" type="ORF">BLSMQ_2373</name>
    <name evidence="5" type="ORF">CIK65_11320</name>
    <name evidence="4" type="ORF">CXR27_12190</name>
    <name evidence="6" type="ORF">EB834_18075</name>
</gene>